<dbReference type="SUPFAM" id="SSF49299">
    <property type="entry name" value="PKD domain"/>
    <property type="match status" value="1"/>
</dbReference>
<evidence type="ECO:0000259" key="3">
    <source>
        <dbReference type="PROSITE" id="PS50093"/>
    </source>
</evidence>
<feature type="signal peptide" evidence="2">
    <location>
        <begin position="1"/>
        <end position="28"/>
    </location>
</feature>
<dbReference type="AlphaFoldDB" id="A0A327Z1R2"/>
<feature type="domain" description="PKD" evidence="3">
    <location>
        <begin position="204"/>
        <end position="260"/>
    </location>
</feature>
<feature type="compositionally biased region" description="Basic and acidic residues" evidence="1">
    <location>
        <begin position="63"/>
        <end position="74"/>
    </location>
</feature>
<dbReference type="InterPro" id="IPR035986">
    <property type="entry name" value="PKD_dom_sf"/>
</dbReference>
<gene>
    <name evidence="4" type="ORF">B0I29_12092</name>
</gene>
<comment type="caution">
    <text evidence="4">The sequence shown here is derived from an EMBL/GenBank/DDBJ whole genome shotgun (WGS) entry which is preliminary data.</text>
</comment>
<sequence>MLRLAIQSALLVLMCISSVLFSPSTGHAGGGTGTVKCTENDPRPACNVTVGTPQQPNNGTGEGVKDGEGNDGKCRNPGGTVIPCERDGGKVGADGCYYKAATGLSPAIIEVLGGQPAGEGGWYYRDCGDTEGYVGPIWIAGAPPVVSPEVLARQARAKLQLPDVVIELNPPGNQLRYLPVWMALDQGSWATESATASVPGVSVTATARPVKATWSMGDGSGVTCAGPGTPWTPDVDPEKPSPDCGHTYQSPGVFTVLATVEWEVTWAGAGQSGTAAGLATSGQVEAQVQESKTLISR</sequence>
<reference evidence="4 5" key="1">
    <citation type="submission" date="2018-06" db="EMBL/GenBank/DDBJ databases">
        <title>Genomic Encyclopedia of Type Strains, Phase III (KMG-III): the genomes of soil and plant-associated and newly described type strains.</title>
        <authorList>
            <person name="Whitman W."/>
        </authorList>
    </citation>
    <scope>NUCLEOTIDE SEQUENCE [LARGE SCALE GENOMIC DNA]</scope>
    <source>
        <strain evidence="4 5">CGMCC 4.7090</strain>
    </source>
</reference>
<keyword evidence="5" id="KW-1185">Reference proteome</keyword>
<proteinExistence type="predicted"/>
<dbReference type="EMBL" id="QLMJ01000020">
    <property type="protein sequence ID" value="RAK28324.1"/>
    <property type="molecule type" value="Genomic_DNA"/>
</dbReference>
<keyword evidence="2" id="KW-0732">Signal</keyword>
<protein>
    <recommendedName>
        <fullName evidence="3">PKD domain-containing protein</fullName>
    </recommendedName>
</protein>
<evidence type="ECO:0000313" key="4">
    <source>
        <dbReference type="EMBL" id="RAK28324.1"/>
    </source>
</evidence>
<evidence type="ECO:0000256" key="1">
    <source>
        <dbReference type="SAM" id="MobiDB-lite"/>
    </source>
</evidence>
<evidence type="ECO:0000256" key="2">
    <source>
        <dbReference type="SAM" id="SignalP"/>
    </source>
</evidence>
<dbReference type="PROSITE" id="PS50093">
    <property type="entry name" value="PKD"/>
    <property type="match status" value="1"/>
</dbReference>
<name>A0A327Z1R2_9ACTN</name>
<dbReference type="Proteomes" id="UP000249341">
    <property type="component" value="Unassembled WGS sequence"/>
</dbReference>
<organism evidence="4 5">
    <name type="scientific">Actinoplanes lutulentus</name>
    <dbReference type="NCBI Taxonomy" id="1287878"/>
    <lineage>
        <taxon>Bacteria</taxon>
        <taxon>Bacillati</taxon>
        <taxon>Actinomycetota</taxon>
        <taxon>Actinomycetes</taxon>
        <taxon>Micromonosporales</taxon>
        <taxon>Micromonosporaceae</taxon>
        <taxon>Actinoplanes</taxon>
    </lineage>
</organism>
<feature type="chain" id="PRO_5016280213" description="PKD domain-containing protein" evidence="2">
    <location>
        <begin position="29"/>
        <end position="297"/>
    </location>
</feature>
<feature type="compositionally biased region" description="Polar residues" evidence="1">
    <location>
        <begin position="49"/>
        <end position="59"/>
    </location>
</feature>
<evidence type="ECO:0000313" key="5">
    <source>
        <dbReference type="Proteomes" id="UP000249341"/>
    </source>
</evidence>
<dbReference type="InterPro" id="IPR000601">
    <property type="entry name" value="PKD_dom"/>
</dbReference>
<feature type="region of interest" description="Disordered" evidence="1">
    <location>
        <begin position="48"/>
        <end position="79"/>
    </location>
</feature>
<accession>A0A327Z1R2</accession>